<protein>
    <recommendedName>
        <fullName evidence="1">FlgO domain-containing protein</fullName>
    </recommendedName>
</protein>
<comment type="caution">
    <text evidence="2">The sequence shown here is derived from an EMBL/GenBank/DDBJ whole genome shotgun (WGS) entry which is preliminary data.</text>
</comment>
<organism evidence="2 3">
    <name type="scientific">Rheinheimera nanhaiensis E407-8</name>
    <dbReference type="NCBI Taxonomy" id="562729"/>
    <lineage>
        <taxon>Bacteria</taxon>
        <taxon>Pseudomonadati</taxon>
        <taxon>Pseudomonadota</taxon>
        <taxon>Gammaproteobacteria</taxon>
        <taxon>Chromatiales</taxon>
        <taxon>Chromatiaceae</taxon>
        <taxon>Rheinheimera</taxon>
    </lineage>
</organism>
<accession>I1DWQ2</accession>
<dbReference type="Proteomes" id="UP000004374">
    <property type="component" value="Unassembled WGS sequence"/>
</dbReference>
<dbReference type="STRING" id="562729.RNAN_1453"/>
<proteinExistence type="predicted"/>
<evidence type="ECO:0000259" key="1">
    <source>
        <dbReference type="Pfam" id="PF17680"/>
    </source>
</evidence>
<keyword evidence="3" id="KW-1185">Reference proteome</keyword>
<gene>
    <name evidence="2" type="ORF">RNAN_1453</name>
</gene>
<dbReference type="InterPro" id="IPR041215">
    <property type="entry name" value="FlgO_dom"/>
</dbReference>
<name>I1DWQ2_9GAMM</name>
<feature type="domain" description="FlgO" evidence="1">
    <location>
        <begin position="74"/>
        <end position="201"/>
    </location>
</feature>
<evidence type="ECO:0000313" key="3">
    <source>
        <dbReference type="Proteomes" id="UP000004374"/>
    </source>
</evidence>
<sequence>MLMAEVTMRIAGVFCLGLLVAGCQLISPFAEQQAPGRAGQQQAEPFTQVAAGNYLPPNTAVMQPTKPLSDYAADLALQLLQSMQYQAPSQPIAISSFVQLDTALAHSNALGNQLAEHLFVQLHRLGVVVADIKVARHIRVTPQGDIALSRGAYLDKQQRAAYVLTGTMLQDNAGVVVNARVVNLQSKALLASAQIHIPQFVLASAQANLLTP</sequence>
<dbReference type="AlphaFoldDB" id="I1DWQ2"/>
<evidence type="ECO:0000313" key="2">
    <source>
        <dbReference type="EMBL" id="GAB58480.1"/>
    </source>
</evidence>
<dbReference type="Pfam" id="PF17680">
    <property type="entry name" value="FlgO"/>
    <property type="match status" value="1"/>
</dbReference>
<reference evidence="2 3" key="1">
    <citation type="journal article" date="2012" name="J. Bacteriol.">
        <title>Genome Sequence of the Protease-Producing Bacterium Rheinheimera nanhaiensis E407-8T, Isolated from Deep-Sea Sediment of the South China Sea.</title>
        <authorList>
            <person name="Zhang X.-Y."/>
            <person name="Zhang Y.-J."/>
            <person name="Qin Q.-L."/>
            <person name="Xie B.-B."/>
            <person name="Chen X.-L."/>
            <person name="Zhou B.-C."/>
            <person name="Zhang Y.-Z."/>
        </authorList>
    </citation>
    <scope>NUCLEOTIDE SEQUENCE [LARGE SCALE GENOMIC DNA]</scope>
    <source>
        <strain evidence="2 3">E407-8</strain>
    </source>
</reference>
<dbReference type="EMBL" id="BAFK01000006">
    <property type="protein sequence ID" value="GAB58480.1"/>
    <property type="molecule type" value="Genomic_DNA"/>
</dbReference>